<name>A0A1T5CB93_9SPHI</name>
<keyword evidence="7" id="KW-1185">Reference proteome</keyword>
<dbReference type="STRING" id="623280.SAMN05660226_02030"/>
<dbReference type="PANTHER" id="PTHR11361:SF99">
    <property type="entry name" value="DNA MISMATCH REPAIR PROTEIN"/>
    <property type="match status" value="1"/>
</dbReference>
<dbReference type="EMBL" id="FUYS01000004">
    <property type="protein sequence ID" value="SKB56704.1"/>
    <property type="molecule type" value="Genomic_DNA"/>
</dbReference>
<evidence type="ECO:0000259" key="5">
    <source>
        <dbReference type="SMART" id="SM00534"/>
    </source>
</evidence>
<proteinExistence type="predicted"/>
<dbReference type="GO" id="GO:0140664">
    <property type="term" value="F:ATP-dependent DNA damage sensor activity"/>
    <property type="evidence" value="ECO:0007669"/>
    <property type="project" value="InterPro"/>
</dbReference>
<evidence type="ECO:0000256" key="4">
    <source>
        <dbReference type="SAM" id="Phobius"/>
    </source>
</evidence>
<dbReference type="GO" id="GO:0005524">
    <property type="term" value="F:ATP binding"/>
    <property type="evidence" value="ECO:0007669"/>
    <property type="project" value="UniProtKB-KW"/>
</dbReference>
<dbReference type="InterPro" id="IPR000432">
    <property type="entry name" value="DNA_mismatch_repair_MutS_C"/>
</dbReference>
<evidence type="ECO:0000313" key="7">
    <source>
        <dbReference type="Proteomes" id="UP000190541"/>
    </source>
</evidence>
<dbReference type="GO" id="GO:0030983">
    <property type="term" value="F:mismatched DNA binding"/>
    <property type="evidence" value="ECO:0007669"/>
    <property type="project" value="InterPro"/>
</dbReference>
<protein>
    <submittedName>
        <fullName evidence="6">MutS domain III</fullName>
    </submittedName>
</protein>
<evidence type="ECO:0000256" key="3">
    <source>
        <dbReference type="ARBA" id="ARBA00023125"/>
    </source>
</evidence>
<feature type="transmembrane region" description="Helical" evidence="4">
    <location>
        <begin position="32"/>
        <end position="49"/>
    </location>
</feature>
<dbReference type="InterPro" id="IPR045076">
    <property type="entry name" value="MutS"/>
</dbReference>
<feature type="transmembrane region" description="Helical" evidence="4">
    <location>
        <begin position="223"/>
        <end position="252"/>
    </location>
</feature>
<dbReference type="PANTHER" id="PTHR11361">
    <property type="entry name" value="DNA MISMATCH REPAIR PROTEIN MUTS FAMILY MEMBER"/>
    <property type="match status" value="1"/>
</dbReference>
<dbReference type="Gene3D" id="3.40.50.300">
    <property type="entry name" value="P-loop containing nucleotide triphosphate hydrolases"/>
    <property type="match status" value="1"/>
</dbReference>
<gene>
    <name evidence="6" type="ORF">SAMN05660226_02030</name>
</gene>
<keyword evidence="4" id="KW-0472">Membrane</keyword>
<evidence type="ECO:0000256" key="2">
    <source>
        <dbReference type="ARBA" id="ARBA00022840"/>
    </source>
</evidence>
<dbReference type="GO" id="GO:0005829">
    <property type="term" value="C:cytosol"/>
    <property type="evidence" value="ECO:0007669"/>
    <property type="project" value="TreeGrafter"/>
</dbReference>
<feature type="transmembrane region" description="Helical" evidence="4">
    <location>
        <begin position="55"/>
        <end position="73"/>
    </location>
</feature>
<evidence type="ECO:0000256" key="1">
    <source>
        <dbReference type="ARBA" id="ARBA00022741"/>
    </source>
</evidence>
<keyword evidence="2" id="KW-0067">ATP-binding</keyword>
<dbReference type="Proteomes" id="UP000190541">
    <property type="component" value="Unassembled WGS sequence"/>
</dbReference>
<sequence>MSENIYQHYRQHIANTEVQLTALRRAINNNSLLRLVAIICGGAALFMAVQSEQLWLVLALFFLVIVLFMGLVWRQSKLEARKAALDDFLAVNLNEIAIADGNPNRYPHGERFMDRDHPYTGDLDVFGSSSLFARINRCATAQANRLLAGWLSSPAGAATIAMRQHAVKELAGDTGWSQRFQTKLWFNLRHGIDFKTQFERFLTNEQVTLGNFVLRRYVSAVPWLMALAVGLAIFVPAFSRIAIVLALAHFLIAIGHGRTINRIAGEVNKAGRLLGAFAASFELIESRAWQSQLGEKLASSLHAKGKDKPVSAAFRELGRLIDRLDYRLNMLVGAVLNMVALWDLRQAFAILEWRKQYGTDMLNAFYTVAEMEGLVSLATLSRNHPQWAFPQVCEAPKPTVQATALAHPLIPGHAAVTNDYRQENHRVALITGSNMAGKSTFLRTVGINAVLAFCGAPVCAREMRLSTFHLVTYMRIADSLNESTSTFKAELNRIKLVLQTVKNQADTFFLVDEMLRGTNSMDKYLGSKAIIKQLIADGGVGMVATHDLQLAKLADDYPGVLANYHFDIQVKGDEMLFDYKLKSGECTIFNASLLLKGIGININ</sequence>
<organism evidence="6 7">
    <name type="scientific">Parapedobacter luteus</name>
    <dbReference type="NCBI Taxonomy" id="623280"/>
    <lineage>
        <taxon>Bacteria</taxon>
        <taxon>Pseudomonadati</taxon>
        <taxon>Bacteroidota</taxon>
        <taxon>Sphingobacteriia</taxon>
        <taxon>Sphingobacteriales</taxon>
        <taxon>Sphingobacteriaceae</taxon>
        <taxon>Parapedobacter</taxon>
    </lineage>
</organism>
<accession>A0A1T5CB93</accession>
<dbReference type="InterPro" id="IPR036187">
    <property type="entry name" value="DNA_mismatch_repair_MutS_sf"/>
</dbReference>
<keyword evidence="4" id="KW-0812">Transmembrane</keyword>
<reference evidence="6 7" key="1">
    <citation type="submission" date="2017-02" db="EMBL/GenBank/DDBJ databases">
        <authorList>
            <person name="Peterson S.W."/>
        </authorList>
    </citation>
    <scope>NUCLEOTIDE SEQUENCE [LARGE SCALE GENOMIC DNA]</scope>
    <source>
        <strain evidence="6 7">DSM 22899</strain>
    </source>
</reference>
<dbReference type="AlphaFoldDB" id="A0A1T5CB93"/>
<dbReference type="SMART" id="SM00534">
    <property type="entry name" value="MUTSac"/>
    <property type="match status" value="1"/>
</dbReference>
<dbReference type="GO" id="GO:0006298">
    <property type="term" value="P:mismatch repair"/>
    <property type="evidence" value="ECO:0007669"/>
    <property type="project" value="InterPro"/>
</dbReference>
<dbReference type="SUPFAM" id="SSF52540">
    <property type="entry name" value="P-loop containing nucleoside triphosphate hydrolases"/>
    <property type="match status" value="1"/>
</dbReference>
<keyword evidence="1" id="KW-0547">Nucleotide-binding</keyword>
<evidence type="ECO:0000313" key="6">
    <source>
        <dbReference type="EMBL" id="SKB56704.1"/>
    </source>
</evidence>
<dbReference type="InterPro" id="IPR027417">
    <property type="entry name" value="P-loop_NTPase"/>
</dbReference>
<dbReference type="OrthoDB" id="1097361at2"/>
<dbReference type="SUPFAM" id="SSF48334">
    <property type="entry name" value="DNA repair protein MutS, domain III"/>
    <property type="match status" value="1"/>
</dbReference>
<dbReference type="Pfam" id="PF00488">
    <property type="entry name" value="MutS_V"/>
    <property type="match status" value="1"/>
</dbReference>
<dbReference type="Gene3D" id="1.10.1420.10">
    <property type="match status" value="1"/>
</dbReference>
<keyword evidence="4" id="KW-1133">Transmembrane helix</keyword>
<feature type="domain" description="DNA mismatch repair proteins mutS family" evidence="5">
    <location>
        <begin position="425"/>
        <end position="596"/>
    </location>
</feature>
<keyword evidence="3" id="KW-0238">DNA-binding</keyword>
<dbReference type="RefSeq" id="WP_079716719.1">
    <property type="nucleotide sequence ID" value="NZ_FUYS01000004.1"/>
</dbReference>